<evidence type="ECO:0000313" key="2">
    <source>
        <dbReference type="Proteomes" id="UP000183002"/>
    </source>
</evidence>
<dbReference type="InterPro" id="IPR010602">
    <property type="entry name" value="DUF1186"/>
</dbReference>
<dbReference type="AlphaFoldDB" id="A0A1H8JNL1"/>
<dbReference type="Proteomes" id="UP000183002">
    <property type="component" value="Unassembled WGS sequence"/>
</dbReference>
<dbReference type="Pfam" id="PF06685">
    <property type="entry name" value="DUF1186"/>
    <property type="match status" value="1"/>
</dbReference>
<dbReference type="Pfam" id="PF02810">
    <property type="entry name" value="SEC-C"/>
    <property type="match status" value="1"/>
</dbReference>
<dbReference type="InterPro" id="IPR004027">
    <property type="entry name" value="SEC_C_motif"/>
</dbReference>
<dbReference type="Gene3D" id="3.10.450.50">
    <property type="match status" value="1"/>
</dbReference>
<name>A0A1H8JNL1_9RHOB</name>
<dbReference type="STRING" id="1077947.SAMN05216227_102614"/>
<dbReference type="EMBL" id="FOCO01000026">
    <property type="protein sequence ID" value="SEN81788.1"/>
    <property type="molecule type" value="Genomic_DNA"/>
</dbReference>
<dbReference type="SUPFAM" id="SSF103642">
    <property type="entry name" value="Sec-C motif"/>
    <property type="match status" value="1"/>
</dbReference>
<keyword evidence="2" id="KW-1185">Reference proteome</keyword>
<reference evidence="1 2" key="1">
    <citation type="submission" date="2016-10" db="EMBL/GenBank/DDBJ databases">
        <authorList>
            <person name="de Groot N.N."/>
        </authorList>
    </citation>
    <scope>NUCLEOTIDE SEQUENCE [LARGE SCALE GENOMIC DNA]</scope>
    <source>
        <strain evidence="1 2">CGMCC 1.10836</strain>
    </source>
</reference>
<organism evidence="1 2">
    <name type="scientific">Pseudorhodobacter antarcticus</name>
    <dbReference type="NCBI Taxonomy" id="1077947"/>
    <lineage>
        <taxon>Bacteria</taxon>
        <taxon>Pseudomonadati</taxon>
        <taxon>Pseudomonadota</taxon>
        <taxon>Alphaproteobacteria</taxon>
        <taxon>Rhodobacterales</taxon>
        <taxon>Paracoccaceae</taxon>
        <taxon>Pseudorhodobacter</taxon>
    </lineage>
</organism>
<gene>
    <name evidence="1" type="ORF">SAMN05216227_102614</name>
</gene>
<sequence length="311" mass="34989">MLQLIGLPSIESEPMTPSEIMRDLARDDIFPKAAMAAAGEQREAITPIFLELVARLGRQHVSAMRGADLMALIPVFYLLGEWRVIHAYRPLLHMLRRPTRTLDHTLGDAVTEVSFRVIAGTFDGDLQPLFEAILDLQADDFARSSLMNALVLIADIHPDQRPAIEDFIRTFRRRHPKASTDVLSGWTETVSDLGLDDMAEAVRELFDKGLIPKDYCDFSHFLEDLQATRDANGAPGNPRYGEGLITDSIAELSKWHCYTDAFFEQQKMRKVSNDLRVAPWTEFFKNPAPPVGRNDPCLCGSGKKFKKCCLQ</sequence>
<evidence type="ECO:0000313" key="1">
    <source>
        <dbReference type="EMBL" id="SEN81788.1"/>
    </source>
</evidence>
<accession>A0A1H8JNL1</accession>
<proteinExistence type="predicted"/>
<protein>
    <submittedName>
        <fullName evidence="1">SEC-C motif-containing protein</fullName>
    </submittedName>
</protein>